<evidence type="ECO:0000313" key="2">
    <source>
        <dbReference type="EMBL" id="MDW9207405.1"/>
    </source>
</evidence>
<dbReference type="EMBL" id="JAWQCK010000001">
    <property type="protein sequence ID" value="MDW9207405.1"/>
    <property type="molecule type" value="Genomic_DNA"/>
</dbReference>
<dbReference type="Gene3D" id="3.40.50.300">
    <property type="entry name" value="P-loop containing nucleotide triphosphate hydrolases"/>
    <property type="match status" value="1"/>
</dbReference>
<comment type="caution">
    <text evidence="2">The sequence shown here is derived from an EMBL/GenBank/DDBJ whole genome shotgun (WGS) entry which is preliminary data.</text>
</comment>
<gene>
    <name evidence="2" type="ORF">BTTOUR_01050</name>
</gene>
<protein>
    <submittedName>
        <fullName evidence="2">AAA domain-containing protein</fullName>
    </submittedName>
</protein>
<dbReference type="SUPFAM" id="SSF52540">
    <property type="entry name" value="P-loop containing nucleoside triphosphate hydrolases"/>
    <property type="match status" value="1"/>
</dbReference>
<dbReference type="InterPro" id="IPR003593">
    <property type="entry name" value="AAA+_ATPase"/>
</dbReference>
<feature type="domain" description="AAA+ ATPase" evidence="1">
    <location>
        <begin position="195"/>
        <end position="379"/>
    </location>
</feature>
<sequence>MIGIGARRLFMTYRLIDLELKVNEKISNRDDLQPVTDTKYNILESSFVTYIYYNLTKKRIYIGETKHFLIRHNQHMDEEKFKEGEFDNCLIVYNASEFSASHVKDLEYMLINYMFAETDITKFTIQNGNSGQVQPKDFFNPGDFINLWEEELFKRNLVKTKKLQQIKNKILFKYSPFKQLSKMQSQYENEIVSNPKINHLITGGAGTGKTVLLMSLMYRLATENPNMKIGLVTTGNLTNKFNKILKQLKLQDKLRFERAGKLILDARKNNEKYHIILVDESHRLQRYYPKGHPEAKKHFDIENPIINELQMLQEISESVVLFYDPFQSVRPQDILRGTYLEQTSSFTTLPLNQQFRIASNGEFSGDDFVKGVLYALNLSNDNNFIPEIFTYKNEDSYFRVVNSIKELFDYVEDMDCSWGDTTNRVIAGYTKEWASNPNLKKNKGIKRENLPYDWIEEGNKWRWNSQHERWVELEKSKTEIGSIHAIQGADLDHIGVIIGNDIQVGEQGKLRVVKENYKDKGGTPLLSEFNEEEFTNYVLNIYYILLTRGISGCRVYFEDPEVRKYFKQKISEGVSTDSYISWIK</sequence>
<dbReference type="InterPro" id="IPR018647">
    <property type="entry name" value="SLFN_3-like_DNA/RNA_helicase"/>
</dbReference>
<dbReference type="Proteomes" id="UP001272716">
    <property type="component" value="Unassembled WGS sequence"/>
</dbReference>
<dbReference type="InterPro" id="IPR027417">
    <property type="entry name" value="P-loop_NTPase"/>
</dbReference>
<name>A0ABD5HR35_BACTU</name>
<dbReference type="SMART" id="SM00382">
    <property type="entry name" value="AAA"/>
    <property type="match status" value="1"/>
</dbReference>
<reference evidence="2 3" key="1">
    <citation type="submission" date="2023-10" db="EMBL/GenBank/DDBJ databases">
        <title>Draft Genome Sequence of Bacillus thuringiensis serovar. toumanoffi 4059: Identification of a Novel Cry Protein Candidate.</title>
        <authorList>
            <person name="Murdoch R.W."/>
            <person name="Gemler B."/>
            <person name="Heater B.S."/>
        </authorList>
    </citation>
    <scope>NUCLEOTIDE SEQUENCE [LARGE SCALE GENOMIC DNA]</scope>
    <source>
        <strain evidence="2 3">4059</strain>
    </source>
</reference>
<dbReference type="CDD" id="cd10439">
    <property type="entry name" value="GIY-YIG_COG3410"/>
    <property type="match status" value="1"/>
</dbReference>
<accession>A0ABD5HR35</accession>
<evidence type="ECO:0000313" key="3">
    <source>
        <dbReference type="Proteomes" id="UP001272716"/>
    </source>
</evidence>
<dbReference type="AlphaFoldDB" id="A0ABD5HR35"/>
<dbReference type="Pfam" id="PF09848">
    <property type="entry name" value="SLFN-g3_helicase"/>
    <property type="match status" value="1"/>
</dbReference>
<evidence type="ECO:0000259" key="1">
    <source>
        <dbReference type="SMART" id="SM00382"/>
    </source>
</evidence>
<organism evidence="2 3">
    <name type="scientific">Bacillus thuringiensis serovar toumanoffi</name>
    <dbReference type="NCBI Taxonomy" id="180862"/>
    <lineage>
        <taxon>Bacteria</taxon>
        <taxon>Bacillati</taxon>
        <taxon>Bacillota</taxon>
        <taxon>Bacilli</taxon>
        <taxon>Bacillales</taxon>
        <taxon>Bacillaceae</taxon>
        <taxon>Bacillus</taxon>
        <taxon>Bacillus cereus group</taxon>
    </lineage>
</organism>
<proteinExistence type="predicted"/>